<evidence type="ECO:0000313" key="1">
    <source>
        <dbReference type="EMBL" id="EET62962.1"/>
    </source>
</evidence>
<proteinExistence type="predicted"/>
<evidence type="ECO:0000313" key="2">
    <source>
        <dbReference type="Proteomes" id="UP000005561"/>
    </source>
</evidence>
<protein>
    <submittedName>
        <fullName evidence="1">Uncharacterized protein</fullName>
    </submittedName>
</protein>
<name>C6L9M3_9FIRM</name>
<organism evidence="1 2">
    <name type="scientific">Marvinbryantia formatexigens DSM 14469</name>
    <dbReference type="NCBI Taxonomy" id="478749"/>
    <lineage>
        <taxon>Bacteria</taxon>
        <taxon>Bacillati</taxon>
        <taxon>Bacillota</taxon>
        <taxon>Clostridia</taxon>
        <taxon>Lachnospirales</taxon>
        <taxon>Lachnospiraceae</taxon>
        <taxon>Marvinbryantia</taxon>
    </lineage>
</organism>
<accession>C6L9M3</accession>
<dbReference type="AlphaFoldDB" id="C6L9M3"/>
<reference evidence="1" key="1">
    <citation type="submission" date="2009-07" db="EMBL/GenBank/DDBJ databases">
        <authorList>
            <person name="Weinstock G."/>
            <person name="Sodergren E."/>
            <person name="Clifton S."/>
            <person name="Fulton L."/>
            <person name="Fulton B."/>
            <person name="Courtney L."/>
            <person name="Fronick C."/>
            <person name="Harrison M."/>
            <person name="Strong C."/>
            <person name="Farmer C."/>
            <person name="Delahaunty K."/>
            <person name="Markovic C."/>
            <person name="Hall O."/>
            <person name="Minx P."/>
            <person name="Tomlinson C."/>
            <person name="Mitreva M."/>
            <person name="Nelson J."/>
            <person name="Hou S."/>
            <person name="Wollam A."/>
            <person name="Pepin K.H."/>
            <person name="Johnson M."/>
            <person name="Bhonagiri V."/>
            <person name="Nash W.E."/>
            <person name="Warren W."/>
            <person name="Chinwalla A."/>
            <person name="Mardis E.R."/>
            <person name="Wilson R.K."/>
        </authorList>
    </citation>
    <scope>NUCLEOTIDE SEQUENCE [LARGE SCALE GENOMIC DNA]</scope>
    <source>
        <strain evidence="1">DSM 14469</strain>
    </source>
</reference>
<sequence>MNGQTVSYHNSIRRLYPHAFRVLCAPPEFFKTHPGCRTL</sequence>
<dbReference type="EMBL" id="ACCL02000001">
    <property type="protein sequence ID" value="EET62962.1"/>
    <property type="molecule type" value="Genomic_DNA"/>
</dbReference>
<keyword evidence="2" id="KW-1185">Reference proteome</keyword>
<dbReference type="Proteomes" id="UP000005561">
    <property type="component" value="Unassembled WGS sequence"/>
</dbReference>
<gene>
    <name evidence="1" type="ORF">BRYFOR_05313</name>
</gene>
<comment type="caution">
    <text evidence="1">The sequence shown here is derived from an EMBL/GenBank/DDBJ whole genome shotgun (WGS) entry which is preliminary data.</text>
</comment>